<dbReference type="InterPro" id="IPR000668">
    <property type="entry name" value="Peptidase_C1A_C"/>
</dbReference>
<dbReference type="Pfam" id="PF00112">
    <property type="entry name" value="Peptidase_C1"/>
    <property type="match status" value="1"/>
</dbReference>
<dbReference type="EMBL" id="JADBEM010000001">
    <property type="protein sequence ID" value="MBE1603654.1"/>
    <property type="molecule type" value="Genomic_DNA"/>
</dbReference>
<evidence type="ECO:0000259" key="2">
    <source>
        <dbReference type="SMART" id="SM00645"/>
    </source>
</evidence>
<organism evidence="3 4">
    <name type="scientific">Actinopolymorpha pittospori</name>
    <dbReference type="NCBI Taxonomy" id="648752"/>
    <lineage>
        <taxon>Bacteria</taxon>
        <taxon>Bacillati</taxon>
        <taxon>Actinomycetota</taxon>
        <taxon>Actinomycetes</taxon>
        <taxon>Propionibacteriales</taxon>
        <taxon>Actinopolymorphaceae</taxon>
        <taxon>Actinopolymorpha</taxon>
    </lineage>
</organism>
<dbReference type="Pfam" id="PF07938">
    <property type="entry name" value="Fungal_lectin"/>
    <property type="match status" value="1"/>
</dbReference>
<feature type="domain" description="Peptidase C1A papain C-terminal" evidence="2">
    <location>
        <begin position="72"/>
        <end position="288"/>
    </location>
</feature>
<keyword evidence="3" id="KW-0645">Protease</keyword>
<evidence type="ECO:0000256" key="1">
    <source>
        <dbReference type="ARBA" id="ARBA00008455"/>
    </source>
</evidence>
<name>A0A927MN93_9ACTN</name>
<reference evidence="3" key="1">
    <citation type="submission" date="2020-10" db="EMBL/GenBank/DDBJ databases">
        <title>Sequencing the genomes of 1000 actinobacteria strains.</title>
        <authorList>
            <person name="Klenk H.-P."/>
        </authorList>
    </citation>
    <scope>NUCLEOTIDE SEQUENCE</scope>
    <source>
        <strain evidence="3">DSM 45354</strain>
    </source>
</reference>
<dbReference type="SUPFAM" id="SSF54001">
    <property type="entry name" value="Cysteine proteinases"/>
    <property type="match status" value="1"/>
</dbReference>
<dbReference type="InterPro" id="IPR013128">
    <property type="entry name" value="Peptidase_C1A"/>
</dbReference>
<dbReference type="SUPFAM" id="SSF89372">
    <property type="entry name" value="Fucose-specific lectin"/>
    <property type="match status" value="2"/>
</dbReference>
<dbReference type="InterPro" id="IPR012475">
    <property type="entry name" value="Fungal_lectin"/>
</dbReference>
<gene>
    <name evidence="3" type="ORF">HEB94_000502</name>
</gene>
<dbReference type="Proteomes" id="UP000638648">
    <property type="component" value="Unassembled WGS sequence"/>
</dbReference>
<dbReference type="CDD" id="cd02248">
    <property type="entry name" value="Peptidase_C1A"/>
    <property type="match status" value="1"/>
</dbReference>
<evidence type="ECO:0000313" key="4">
    <source>
        <dbReference type="Proteomes" id="UP000638648"/>
    </source>
</evidence>
<comment type="similarity">
    <text evidence="1">Belongs to the peptidase C1 family.</text>
</comment>
<dbReference type="RefSeq" id="WP_202896066.1">
    <property type="nucleotide sequence ID" value="NZ_BAABJL010000182.1"/>
</dbReference>
<evidence type="ECO:0000313" key="3">
    <source>
        <dbReference type="EMBL" id="MBE1603654.1"/>
    </source>
</evidence>
<dbReference type="PROSITE" id="PS00639">
    <property type="entry name" value="THIOL_PROTEASE_HIS"/>
    <property type="match status" value="1"/>
</dbReference>
<dbReference type="InterPro" id="IPR038765">
    <property type="entry name" value="Papain-like_cys_pep_sf"/>
</dbReference>
<comment type="caution">
    <text evidence="3">The sequence shown here is derived from an EMBL/GenBank/DDBJ whole genome shotgun (WGS) entry which is preliminary data.</text>
</comment>
<dbReference type="Gene3D" id="2.120.10.70">
    <property type="entry name" value="Fucose-specific lectin"/>
    <property type="match status" value="2"/>
</dbReference>
<dbReference type="GO" id="GO:0006508">
    <property type="term" value="P:proteolysis"/>
    <property type="evidence" value="ECO:0007669"/>
    <property type="project" value="UniProtKB-KW"/>
</dbReference>
<sequence>MPIDLESVVRAIASVGASWEAGETSLTQLTDSERATRLGFVPGPGQLPIREREQIATARHEVHLQSLAAQATPGLVDWRNVGGVNYISAIKDQGGCGSCVAFGVSAAIDAAMRINRQLPFGSPDAGLLQDVSEAQLFYGASRTCDVGWDPAGALAYCTRTGLVPESSYPYTAGNQPGRLPNDYQQDLTQLAQYRSLTDHTATKSSLDQHGPLVTGFTVYDDFYTYKSGVYTHQHGDYAGGHCVCVIGYDDTRQAWLCKNQWGTDWGESGYFWIGYGQCGIDAEMWEITSFARIYSAVPSSATALAGFPVHGASSRLYYMGGEQHVHELGWNDRWYQSDLTTRAVGAPRPAAHTSMTGFAVSGRDSRVYHLTTDGSVNELWWSGGSFWDTGWHDSNLTVVTGAPRARPGSAIGSLAIAGTDSRVYYVSDDGHIHELWWSDRWGHGDLSALTAAPGAVTGSPLACFASGGTQPHVYYIGADGHVHELFYNSDGWSHLDLSQATGAPFATAASGLACFGIGGTSPRVYYVSADGHVHELSWSNAWYDLDLTAHTGSKPASVGTSLAAFAYADTSAWVYYLTEDGHVNELGWAGSWFHNDITALTQGAPASPVSALAAFGRDGSNPRVYYQTDDAHLHELFFEGHWAHLDLTTMPTG</sequence>
<dbReference type="InterPro" id="IPR025660">
    <property type="entry name" value="Pept_his_AS"/>
</dbReference>
<dbReference type="InterPro" id="IPR039417">
    <property type="entry name" value="Peptidase_C1A_papain-like"/>
</dbReference>
<accession>A0A927MN93</accession>
<dbReference type="Gene3D" id="3.90.70.10">
    <property type="entry name" value="Cysteine proteinases"/>
    <property type="match status" value="1"/>
</dbReference>
<protein>
    <submittedName>
        <fullName evidence="3">C1A family cysteine protease</fullName>
    </submittedName>
</protein>
<dbReference type="PANTHER" id="PTHR12411">
    <property type="entry name" value="CYSTEINE PROTEASE FAMILY C1-RELATED"/>
    <property type="match status" value="1"/>
</dbReference>
<dbReference type="SMART" id="SM00645">
    <property type="entry name" value="Pept_C1"/>
    <property type="match status" value="1"/>
</dbReference>
<dbReference type="AlphaFoldDB" id="A0A927MN93"/>
<keyword evidence="4" id="KW-1185">Reference proteome</keyword>
<dbReference type="GO" id="GO:0008234">
    <property type="term" value="F:cysteine-type peptidase activity"/>
    <property type="evidence" value="ECO:0007669"/>
    <property type="project" value="InterPro"/>
</dbReference>
<keyword evidence="3" id="KW-0378">Hydrolase</keyword>
<proteinExistence type="inferred from homology"/>